<keyword evidence="3" id="KW-1185">Reference proteome</keyword>
<protein>
    <submittedName>
        <fullName evidence="2">Six-bladed beta-propeller TolB-like protein</fullName>
    </submittedName>
</protein>
<sequence>MKSSLPLLSISLSLGPAATLGAGDVNARTLYQFADGTWVENLAVRQNGNILVNLVDRPETYQINPAASNGSAPALVHSFPGYTSVFGISEVSTDVFTVVTGNFSLSTFAVTDKSFGVWQLDLSGSEPVATQVAAMPEATFLNGMTTLNSQSVLVSDSTAGVVYKVDVQTGDYSVVLEDESMKPPSNASIPIGINGIRLFNGYLYYLNLFGKKYCRVAVDSTSGKAVGPYEVLGENVYADDFALTEQGIAYAADGFENQILKVAQDGTVESVAGSLTSNLVIGATSAQFGRTSSDSGVLYVTTGGGLAAPINGTYTEGGKIVALTGLY</sequence>
<dbReference type="PANTHER" id="PTHR42060">
    <property type="entry name" value="NHL REPEAT-CONTAINING PROTEIN-RELATED"/>
    <property type="match status" value="1"/>
</dbReference>
<feature type="chain" id="PRO_5034199190" evidence="1">
    <location>
        <begin position="22"/>
        <end position="327"/>
    </location>
</feature>
<dbReference type="InterPro" id="IPR052998">
    <property type="entry name" value="Hetero-Diels-Alderase-like"/>
</dbReference>
<dbReference type="AlphaFoldDB" id="A0A8H4N9D0"/>
<dbReference type="OrthoDB" id="9977941at2759"/>
<dbReference type="EMBL" id="WWBZ02000007">
    <property type="protein sequence ID" value="KAF4312118.1"/>
    <property type="molecule type" value="Genomic_DNA"/>
</dbReference>
<dbReference type="SUPFAM" id="SSF63829">
    <property type="entry name" value="Calcium-dependent phosphotriesterase"/>
    <property type="match status" value="1"/>
</dbReference>
<proteinExistence type="predicted"/>
<dbReference type="Proteomes" id="UP000572817">
    <property type="component" value="Unassembled WGS sequence"/>
</dbReference>
<gene>
    <name evidence="2" type="ORF">GTA08_BOTSDO12224</name>
</gene>
<comment type="caution">
    <text evidence="2">The sequence shown here is derived from an EMBL/GenBank/DDBJ whole genome shotgun (WGS) entry which is preliminary data.</text>
</comment>
<organism evidence="2 3">
    <name type="scientific">Botryosphaeria dothidea</name>
    <dbReference type="NCBI Taxonomy" id="55169"/>
    <lineage>
        <taxon>Eukaryota</taxon>
        <taxon>Fungi</taxon>
        <taxon>Dikarya</taxon>
        <taxon>Ascomycota</taxon>
        <taxon>Pezizomycotina</taxon>
        <taxon>Dothideomycetes</taxon>
        <taxon>Dothideomycetes incertae sedis</taxon>
        <taxon>Botryosphaeriales</taxon>
        <taxon>Botryosphaeriaceae</taxon>
        <taxon>Botryosphaeria</taxon>
    </lineage>
</organism>
<dbReference type="PANTHER" id="PTHR42060:SF3">
    <property type="entry name" value="SMP-30_GLUCONOLACTONASE_LRE-LIKE REGION DOMAIN-CONTAINING PROTEIN"/>
    <property type="match status" value="1"/>
</dbReference>
<reference evidence="2" key="1">
    <citation type="submission" date="2020-04" db="EMBL/GenBank/DDBJ databases">
        <title>Genome Assembly and Annotation of Botryosphaeria dothidea sdau 11-99, a Latent Pathogen of Apple Fruit Ring Rot in China.</title>
        <authorList>
            <person name="Yu C."/>
            <person name="Diao Y."/>
            <person name="Lu Q."/>
            <person name="Zhao J."/>
            <person name="Cui S."/>
            <person name="Peng C."/>
            <person name="He B."/>
            <person name="Liu H."/>
        </authorList>
    </citation>
    <scope>NUCLEOTIDE SEQUENCE [LARGE SCALE GENOMIC DNA]</scope>
    <source>
        <strain evidence="2">Sdau11-99</strain>
    </source>
</reference>
<accession>A0A8H4N9D0</accession>
<name>A0A8H4N9D0_9PEZI</name>
<keyword evidence="1" id="KW-0732">Signal</keyword>
<evidence type="ECO:0000313" key="3">
    <source>
        <dbReference type="Proteomes" id="UP000572817"/>
    </source>
</evidence>
<evidence type="ECO:0000256" key="1">
    <source>
        <dbReference type="SAM" id="SignalP"/>
    </source>
</evidence>
<dbReference type="InterPro" id="IPR011042">
    <property type="entry name" value="6-blade_b-propeller_TolB-like"/>
</dbReference>
<evidence type="ECO:0000313" key="2">
    <source>
        <dbReference type="EMBL" id="KAF4312118.1"/>
    </source>
</evidence>
<dbReference type="Gene3D" id="2.120.10.30">
    <property type="entry name" value="TolB, C-terminal domain"/>
    <property type="match status" value="1"/>
</dbReference>
<feature type="signal peptide" evidence="1">
    <location>
        <begin position="1"/>
        <end position="21"/>
    </location>
</feature>